<evidence type="ECO:0000313" key="2">
    <source>
        <dbReference type="EMBL" id="KAF9780420.1"/>
    </source>
</evidence>
<proteinExistence type="predicted"/>
<organism evidence="2 3">
    <name type="scientific">Thelephora terrestris</name>
    <dbReference type="NCBI Taxonomy" id="56493"/>
    <lineage>
        <taxon>Eukaryota</taxon>
        <taxon>Fungi</taxon>
        <taxon>Dikarya</taxon>
        <taxon>Basidiomycota</taxon>
        <taxon>Agaricomycotina</taxon>
        <taxon>Agaricomycetes</taxon>
        <taxon>Thelephorales</taxon>
        <taxon>Thelephoraceae</taxon>
        <taxon>Thelephora</taxon>
    </lineage>
</organism>
<comment type="caution">
    <text evidence="2">The sequence shown here is derived from an EMBL/GenBank/DDBJ whole genome shotgun (WGS) entry which is preliminary data.</text>
</comment>
<dbReference type="InterPro" id="IPR049233">
    <property type="entry name" value="DUF6830"/>
</dbReference>
<name>A0A9P6H9A1_9AGAM</name>
<dbReference type="Proteomes" id="UP000736335">
    <property type="component" value="Unassembled WGS sequence"/>
</dbReference>
<dbReference type="EMBL" id="WIUZ02000016">
    <property type="protein sequence ID" value="KAF9780420.1"/>
    <property type="molecule type" value="Genomic_DNA"/>
</dbReference>
<dbReference type="InterPro" id="IPR041078">
    <property type="entry name" value="Plavaka"/>
</dbReference>
<dbReference type="OrthoDB" id="3232986at2759"/>
<evidence type="ECO:0000259" key="1">
    <source>
        <dbReference type="Pfam" id="PF20722"/>
    </source>
</evidence>
<reference evidence="2" key="2">
    <citation type="submission" date="2020-11" db="EMBL/GenBank/DDBJ databases">
        <authorList>
            <consortium name="DOE Joint Genome Institute"/>
            <person name="Kuo A."/>
            <person name="Miyauchi S."/>
            <person name="Kiss E."/>
            <person name="Drula E."/>
            <person name="Kohler A."/>
            <person name="Sanchez-Garcia M."/>
            <person name="Andreopoulos B."/>
            <person name="Barry K.W."/>
            <person name="Bonito G."/>
            <person name="Buee M."/>
            <person name="Carver A."/>
            <person name="Chen C."/>
            <person name="Cichocki N."/>
            <person name="Clum A."/>
            <person name="Culley D."/>
            <person name="Crous P.W."/>
            <person name="Fauchery L."/>
            <person name="Girlanda M."/>
            <person name="Hayes R."/>
            <person name="Keri Z."/>
            <person name="Labutti K."/>
            <person name="Lipzen A."/>
            <person name="Lombard V."/>
            <person name="Magnuson J."/>
            <person name="Maillard F."/>
            <person name="Morin E."/>
            <person name="Murat C."/>
            <person name="Nolan M."/>
            <person name="Ohm R."/>
            <person name="Pangilinan J."/>
            <person name="Pereira M."/>
            <person name="Perotto S."/>
            <person name="Peter M."/>
            <person name="Riley R."/>
            <person name="Sitrit Y."/>
            <person name="Stielow B."/>
            <person name="Szollosi G."/>
            <person name="Zifcakova L."/>
            <person name="Stursova M."/>
            <person name="Spatafora J.W."/>
            <person name="Tedersoo L."/>
            <person name="Vaario L.-M."/>
            <person name="Yamada A."/>
            <person name="Yan M."/>
            <person name="Wang P."/>
            <person name="Xu J."/>
            <person name="Bruns T."/>
            <person name="Baldrian P."/>
            <person name="Vilgalys R."/>
            <person name="Henrissat B."/>
            <person name="Grigoriev I.V."/>
            <person name="Hibbett D."/>
            <person name="Nagy L.G."/>
            <person name="Martin F.M."/>
        </authorList>
    </citation>
    <scope>NUCLEOTIDE SEQUENCE</scope>
    <source>
        <strain evidence="2">UH-Tt-Lm1</strain>
    </source>
</reference>
<dbReference type="AlphaFoldDB" id="A0A9P6H9A1"/>
<dbReference type="Pfam" id="PF20722">
    <property type="entry name" value="DUF6830"/>
    <property type="match status" value="1"/>
</dbReference>
<sequence length="985" mass="111866">MRGRRLRSQQYTRRFACPYCGKRFADVLRHLNHRESKCSGWFMDRPSPSRSVSPLPPDPFDDLEPIISMDDAPLSPPLVSSQLDPQQRHMDFPGASNTYGRGKTFVDRFNNDKFAPYRVQNPYYPFADQEEWELGSFLLRSGMSMQKVDEFLRLKLIKGAGVTFHTAKDLRTRIELLPSVPEWKFKKVALTGYATKEPMLLFYRDALDCVEYLFGNPLFANRMDFSPVRRYRDLERTIRVYTEWMTGDAAWEMQEMLPDGATLLGVILSSDKTNISVMTGDRTAHPVLLSLANIHADVRMKSSNRAFLLVALLPCPKFVVKDRGVRGVLENRVIHLCLDIITHPLKLAARIGRMMSDPRGYSHFCFTFLASYMVDTPEAGMLACVAGKTSHLTMADYRKFGDPTRQEPRTASTTLAQLAAIATSFHPLDLPAYIPAAKAIRLNGVHLPFWRDWFLQSPPGVPPRMLIADPSQFLTPEPLHHWHKQFWDHDMKWCIRVVGADELDFRFSTLQPIVGFKHFKDGVSNLKQVTGRTHRDLERYIVGIIAGKAPPLFVIAIRALMDFRYLAQSRLLDDSSLSRLSASLKLFHEHKQTILDIGARVGKGNKRLDHFQIPKLELMHGVVPSVIKSGSVIQWSADRTEHAHITEIKVPGRSGNNQDHNPQICRWLDRSEKHQNFSLALQLHTPDTDLAVTLDDEDALEDADDINQRNDLMPPPDFFLQAAQLAARLSPTTPLPLRTFSTDSTAFHLNRRPDLGPLTVDEVALKFNIPHLRPALADYIRRARDLQSSMFKVGQRQLSHANATLPFTHLRIWYSARVQARSIDATDTNVPIKVCAEPPSPQWPFGRYDTVLVSDGSPPGRGLSGFDLVQIRLIFHPIWPLNTFLTYAERFDLIPQPTHFGSTTRACCPDPVTGMYVMKRASRSNGTRMGGVIPLSQTQTAAPLIPKYGPKADPKLTSRNSLEFSTEFFLNHFFEKDLYYFLNDL</sequence>
<accession>A0A9P6H9A1</accession>
<protein>
    <recommendedName>
        <fullName evidence="1">DUF6830 domain-containing protein</fullName>
    </recommendedName>
</protein>
<evidence type="ECO:0000313" key="3">
    <source>
        <dbReference type="Proteomes" id="UP000736335"/>
    </source>
</evidence>
<dbReference type="Pfam" id="PF18759">
    <property type="entry name" value="Plavaka"/>
    <property type="match status" value="1"/>
</dbReference>
<keyword evidence="3" id="KW-1185">Reference proteome</keyword>
<reference evidence="2" key="1">
    <citation type="journal article" date="2020" name="Nat. Commun.">
        <title>Large-scale genome sequencing of mycorrhizal fungi provides insights into the early evolution of symbiotic traits.</title>
        <authorList>
            <person name="Miyauchi S."/>
            <person name="Kiss E."/>
            <person name="Kuo A."/>
            <person name="Drula E."/>
            <person name="Kohler A."/>
            <person name="Sanchez-Garcia M."/>
            <person name="Morin E."/>
            <person name="Andreopoulos B."/>
            <person name="Barry K.W."/>
            <person name="Bonito G."/>
            <person name="Buee M."/>
            <person name="Carver A."/>
            <person name="Chen C."/>
            <person name="Cichocki N."/>
            <person name="Clum A."/>
            <person name="Culley D."/>
            <person name="Crous P.W."/>
            <person name="Fauchery L."/>
            <person name="Girlanda M."/>
            <person name="Hayes R.D."/>
            <person name="Keri Z."/>
            <person name="LaButti K."/>
            <person name="Lipzen A."/>
            <person name="Lombard V."/>
            <person name="Magnuson J."/>
            <person name="Maillard F."/>
            <person name="Murat C."/>
            <person name="Nolan M."/>
            <person name="Ohm R.A."/>
            <person name="Pangilinan J."/>
            <person name="Pereira M.F."/>
            <person name="Perotto S."/>
            <person name="Peter M."/>
            <person name="Pfister S."/>
            <person name="Riley R."/>
            <person name="Sitrit Y."/>
            <person name="Stielow J.B."/>
            <person name="Szollosi G."/>
            <person name="Zifcakova L."/>
            <person name="Stursova M."/>
            <person name="Spatafora J.W."/>
            <person name="Tedersoo L."/>
            <person name="Vaario L.M."/>
            <person name="Yamada A."/>
            <person name="Yan M."/>
            <person name="Wang P."/>
            <person name="Xu J."/>
            <person name="Bruns T."/>
            <person name="Baldrian P."/>
            <person name="Vilgalys R."/>
            <person name="Dunand C."/>
            <person name="Henrissat B."/>
            <person name="Grigoriev I.V."/>
            <person name="Hibbett D."/>
            <person name="Nagy L.G."/>
            <person name="Martin F.M."/>
        </authorList>
    </citation>
    <scope>NUCLEOTIDE SEQUENCE</scope>
    <source>
        <strain evidence="2">UH-Tt-Lm1</strain>
    </source>
</reference>
<feature type="domain" description="DUF6830" evidence="1">
    <location>
        <begin position="717"/>
        <end position="856"/>
    </location>
</feature>
<gene>
    <name evidence="2" type="ORF">BJ322DRAFT_1023702</name>
</gene>